<proteinExistence type="predicted"/>
<organism evidence="1 2">
    <name type="scientific">Pedobacter quisquiliarum</name>
    <dbReference type="NCBI Taxonomy" id="1834438"/>
    <lineage>
        <taxon>Bacteria</taxon>
        <taxon>Pseudomonadati</taxon>
        <taxon>Bacteroidota</taxon>
        <taxon>Sphingobacteriia</taxon>
        <taxon>Sphingobacteriales</taxon>
        <taxon>Sphingobacteriaceae</taxon>
        <taxon>Pedobacter</taxon>
    </lineage>
</organism>
<dbReference type="EMBL" id="BMIL01000008">
    <property type="protein sequence ID" value="GGC70737.1"/>
    <property type="molecule type" value="Genomic_DNA"/>
</dbReference>
<dbReference type="AlphaFoldDB" id="A0A916UH37"/>
<reference evidence="1" key="2">
    <citation type="submission" date="2020-09" db="EMBL/GenBank/DDBJ databases">
        <authorList>
            <person name="Sun Q."/>
            <person name="Zhou Y."/>
        </authorList>
    </citation>
    <scope>NUCLEOTIDE SEQUENCE</scope>
    <source>
        <strain evidence="1">CGMCC 1.15343</strain>
    </source>
</reference>
<dbReference type="Proteomes" id="UP000651668">
    <property type="component" value="Unassembled WGS sequence"/>
</dbReference>
<comment type="caution">
    <text evidence="1">The sequence shown here is derived from an EMBL/GenBank/DDBJ whole genome shotgun (WGS) entry which is preliminary data.</text>
</comment>
<gene>
    <name evidence="1" type="ORF">GCM10011387_25210</name>
</gene>
<evidence type="ECO:0000313" key="2">
    <source>
        <dbReference type="Proteomes" id="UP000651668"/>
    </source>
</evidence>
<keyword evidence="2" id="KW-1185">Reference proteome</keyword>
<name>A0A916UH37_9SPHI</name>
<sequence>MTMEKPVPAQESGSEMNAVEEARFDSAEAANAFYAVAKQRLLDVNKWDEVAKLPSSTFILCDASGERTTRNVQLGDYLKIDIPGPGTSTGDGYDWVQVEFIEEQHLEGADIMSFRVRPTDNPLSPEKAIAHFFDDAATSTFQVKKLGNVVTAEVHGRNETPNTHTDHILDNVRNTMVGLGAKIGASYPQWKGLVAGIAAVD</sequence>
<protein>
    <submittedName>
        <fullName evidence="1">Uncharacterized protein</fullName>
    </submittedName>
</protein>
<reference evidence="1" key="1">
    <citation type="journal article" date="2014" name="Int. J. Syst. Evol. Microbiol.">
        <title>Complete genome sequence of Corynebacterium casei LMG S-19264T (=DSM 44701T), isolated from a smear-ripened cheese.</title>
        <authorList>
            <consortium name="US DOE Joint Genome Institute (JGI-PGF)"/>
            <person name="Walter F."/>
            <person name="Albersmeier A."/>
            <person name="Kalinowski J."/>
            <person name="Ruckert C."/>
        </authorList>
    </citation>
    <scope>NUCLEOTIDE SEQUENCE</scope>
    <source>
        <strain evidence="1">CGMCC 1.15343</strain>
    </source>
</reference>
<accession>A0A916UH37</accession>
<evidence type="ECO:0000313" key="1">
    <source>
        <dbReference type="EMBL" id="GGC70737.1"/>
    </source>
</evidence>